<feature type="domain" description="ThuA-like" evidence="1">
    <location>
        <begin position="53"/>
        <end position="284"/>
    </location>
</feature>
<keyword evidence="3" id="KW-1185">Reference proteome</keyword>
<proteinExistence type="predicted"/>
<dbReference type="PANTHER" id="PTHR40469">
    <property type="entry name" value="SECRETED GLYCOSYL HYDROLASE"/>
    <property type="match status" value="1"/>
</dbReference>
<dbReference type="Gene3D" id="3.40.50.880">
    <property type="match status" value="1"/>
</dbReference>
<dbReference type="eggNOG" id="COG3828">
    <property type="taxonomic scope" value="Bacteria"/>
</dbReference>
<dbReference type="Proteomes" id="UP000006327">
    <property type="component" value="Unassembled WGS sequence"/>
</dbReference>
<dbReference type="SUPFAM" id="SSF52317">
    <property type="entry name" value="Class I glutamine amidotransferase-like"/>
    <property type="match status" value="1"/>
</dbReference>
<dbReference type="InterPro" id="IPR029062">
    <property type="entry name" value="Class_I_gatase-like"/>
</dbReference>
<dbReference type="RefSeq" id="WP_007616710.1">
    <property type="nucleotide sequence ID" value="NZ_BAEO01000009.1"/>
</dbReference>
<comment type="caution">
    <text evidence="2">The sequence shown here is derived from an EMBL/GenBank/DDBJ whole genome shotgun (WGS) entry which is preliminary data.</text>
</comment>
<accession>K6Y183</accession>
<evidence type="ECO:0000259" key="1">
    <source>
        <dbReference type="Pfam" id="PF06283"/>
    </source>
</evidence>
<dbReference type="PROSITE" id="PS51257">
    <property type="entry name" value="PROKAR_LIPOPROTEIN"/>
    <property type="match status" value="1"/>
</dbReference>
<reference evidence="2 3" key="1">
    <citation type="journal article" date="2017" name="Antonie Van Leeuwenhoek">
        <title>Rhizobium rhizosphaerae sp. nov., a novel species isolated from rice rhizosphere.</title>
        <authorList>
            <person name="Zhao J.J."/>
            <person name="Zhang J."/>
            <person name="Zhang R.J."/>
            <person name="Zhang C.W."/>
            <person name="Yin H.Q."/>
            <person name="Zhang X.X."/>
        </authorList>
    </citation>
    <scope>NUCLEOTIDE SEQUENCE [LARGE SCALE GENOMIC DNA]</scope>
    <source>
        <strain evidence="2 3">BSs20135</strain>
    </source>
</reference>
<name>K6Y183_9ALTE</name>
<dbReference type="STRING" id="493475.GARC_0700"/>
<evidence type="ECO:0000313" key="3">
    <source>
        <dbReference type="Proteomes" id="UP000006327"/>
    </source>
</evidence>
<gene>
    <name evidence="2" type="ORF">GARC_0700</name>
</gene>
<organism evidence="2 3">
    <name type="scientific">Paraglaciecola arctica BSs20135</name>
    <dbReference type="NCBI Taxonomy" id="493475"/>
    <lineage>
        <taxon>Bacteria</taxon>
        <taxon>Pseudomonadati</taxon>
        <taxon>Pseudomonadota</taxon>
        <taxon>Gammaproteobacteria</taxon>
        <taxon>Alteromonadales</taxon>
        <taxon>Alteromonadaceae</taxon>
        <taxon>Paraglaciecola</taxon>
    </lineage>
</organism>
<dbReference type="OrthoDB" id="338827at2"/>
<dbReference type="AlphaFoldDB" id="K6Y183"/>
<dbReference type="Pfam" id="PF06283">
    <property type="entry name" value="ThuA"/>
    <property type="match status" value="1"/>
</dbReference>
<sequence>MKLLYLLPCVFLTACSSLKPEPLLAAAEPTVTVIGEEVTTTGRYFEFVPTPSILIFSETRNWRHEEGIAGANLAIMKAAKEMGYGYFTTEHSGIFNEKDLARFNVVVFNNMTGDALTPEQEMVFAKWQSKGNGTVLIHGSGDASHQDWDFYHNELLGATFVSHPAAPQFQEARVEVLGPTHPVMAGMPKDFMAIDEWYTFEAPPSDDFIVLAGLDESTYSPLNTVYGDISDLRMGPKTSDHPIIWARCLGDNQARSVYTAMGHRYETYETPEALLILKNTLNWTAKITDPQSLGCAK</sequence>
<evidence type="ECO:0000313" key="2">
    <source>
        <dbReference type="EMBL" id="GAC17681.1"/>
    </source>
</evidence>
<protein>
    <recommendedName>
        <fullName evidence="1">ThuA-like domain-containing protein</fullName>
    </recommendedName>
</protein>
<dbReference type="InterPro" id="IPR029010">
    <property type="entry name" value="ThuA-like"/>
</dbReference>
<dbReference type="EMBL" id="BAEO01000009">
    <property type="protein sequence ID" value="GAC17681.1"/>
    <property type="molecule type" value="Genomic_DNA"/>
</dbReference>
<dbReference type="PANTHER" id="PTHR40469:SF2">
    <property type="entry name" value="GALACTOSE-BINDING DOMAIN-LIKE SUPERFAMILY PROTEIN"/>
    <property type="match status" value="1"/>
</dbReference>